<dbReference type="EC" id="4.1.1.23" evidence="2"/>
<dbReference type="Gene3D" id="3.20.20.70">
    <property type="entry name" value="Aldolase class I"/>
    <property type="match status" value="1"/>
</dbReference>
<keyword evidence="4" id="KW-0210">Decarboxylase</keyword>
<dbReference type="SUPFAM" id="SSF51366">
    <property type="entry name" value="Ribulose-phoshate binding barrel"/>
    <property type="match status" value="1"/>
</dbReference>
<comment type="caution">
    <text evidence="7">The sequence shown here is derived from an EMBL/GenBank/DDBJ whole genome shotgun (WGS) entry which is preliminary data.</text>
</comment>
<evidence type="ECO:0000256" key="2">
    <source>
        <dbReference type="ARBA" id="ARBA00012321"/>
    </source>
</evidence>
<comment type="pathway">
    <text evidence="1">Pyrimidine metabolism; UMP biosynthesis via de novo pathway; UMP from orotate: step 2/2.</text>
</comment>
<evidence type="ECO:0000256" key="6">
    <source>
        <dbReference type="ARBA" id="ARBA00033428"/>
    </source>
</evidence>
<dbReference type="PANTHER" id="PTHR43375">
    <property type="entry name" value="OROTIDINE 5'-PHOSPHATE DECARBOXYLASE"/>
    <property type="match status" value="1"/>
</dbReference>
<dbReference type="InterPro" id="IPR011995">
    <property type="entry name" value="OMPdecase_type-2"/>
</dbReference>
<dbReference type="AlphaFoldDB" id="A0A645HDM3"/>
<sequence>MRQLAPTLPLLIPGVGAQGGDAVATVRAGLTAEGTIAVNSSRAILYASSGDDFATAARKAAQATRDTLNAARA</sequence>
<name>A0A645HDM3_9ZZZZ</name>
<gene>
    <name evidence="7" type="primary">pyrF_48</name>
    <name evidence="7" type="ORF">SDC9_184651</name>
</gene>
<reference evidence="7" key="1">
    <citation type="submission" date="2019-08" db="EMBL/GenBank/DDBJ databases">
        <authorList>
            <person name="Kucharzyk K."/>
            <person name="Murdoch R.W."/>
            <person name="Higgins S."/>
            <person name="Loffler F."/>
        </authorList>
    </citation>
    <scope>NUCLEOTIDE SEQUENCE</scope>
</reference>
<dbReference type="InterPro" id="IPR011060">
    <property type="entry name" value="RibuloseP-bd_barrel"/>
</dbReference>
<protein>
    <recommendedName>
        <fullName evidence="3">Orotidine 5'-phosphate decarboxylase</fullName>
        <ecNumber evidence="2">4.1.1.23</ecNumber>
    </recommendedName>
    <alternativeName>
        <fullName evidence="6">OMP decarboxylase</fullName>
    </alternativeName>
</protein>
<organism evidence="7">
    <name type="scientific">bioreactor metagenome</name>
    <dbReference type="NCBI Taxonomy" id="1076179"/>
    <lineage>
        <taxon>unclassified sequences</taxon>
        <taxon>metagenomes</taxon>
        <taxon>ecological metagenomes</taxon>
    </lineage>
</organism>
<keyword evidence="5" id="KW-0665">Pyrimidine biosynthesis</keyword>
<dbReference type="EMBL" id="VSSQ01091625">
    <property type="protein sequence ID" value="MPN37135.1"/>
    <property type="molecule type" value="Genomic_DNA"/>
</dbReference>
<dbReference type="GO" id="GO:0044205">
    <property type="term" value="P:'de novo' UMP biosynthetic process"/>
    <property type="evidence" value="ECO:0007669"/>
    <property type="project" value="UniProtKB-UniPathway"/>
</dbReference>
<evidence type="ECO:0000256" key="4">
    <source>
        <dbReference type="ARBA" id="ARBA00022793"/>
    </source>
</evidence>
<dbReference type="GO" id="GO:0004590">
    <property type="term" value="F:orotidine-5'-phosphate decarboxylase activity"/>
    <property type="evidence" value="ECO:0007669"/>
    <property type="project" value="UniProtKB-EC"/>
</dbReference>
<accession>A0A645HDM3</accession>
<evidence type="ECO:0000256" key="1">
    <source>
        <dbReference type="ARBA" id="ARBA00004861"/>
    </source>
</evidence>
<proteinExistence type="predicted"/>
<evidence type="ECO:0000256" key="5">
    <source>
        <dbReference type="ARBA" id="ARBA00022975"/>
    </source>
</evidence>
<evidence type="ECO:0000313" key="7">
    <source>
        <dbReference type="EMBL" id="MPN37135.1"/>
    </source>
</evidence>
<dbReference type="PANTHER" id="PTHR43375:SF1">
    <property type="entry name" value="OROTIDINE 5'-PHOSPHATE DECARBOXYLASE"/>
    <property type="match status" value="1"/>
</dbReference>
<dbReference type="UniPathway" id="UPA00070">
    <property type="reaction ID" value="UER00120"/>
</dbReference>
<dbReference type="InterPro" id="IPR013785">
    <property type="entry name" value="Aldolase_TIM"/>
</dbReference>
<keyword evidence="7" id="KW-0456">Lyase</keyword>
<evidence type="ECO:0000256" key="3">
    <source>
        <dbReference type="ARBA" id="ARBA00021923"/>
    </source>
</evidence>